<feature type="compositionally biased region" description="Polar residues" evidence="10">
    <location>
        <begin position="774"/>
        <end position="788"/>
    </location>
</feature>
<dbReference type="GO" id="GO:0005096">
    <property type="term" value="F:GTPase activator activity"/>
    <property type="evidence" value="ECO:0007669"/>
    <property type="project" value="UniProtKB-KW"/>
</dbReference>
<feature type="domain" description="Rab3GAP catalytic subunit conserved" evidence="11">
    <location>
        <begin position="910"/>
        <end position="1037"/>
    </location>
</feature>
<evidence type="ECO:0000256" key="2">
    <source>
        <dbReference type="ARBA" id="ARBA00004240"/>
    </source>
</evidence>
<feature type="compositionally biased region" description="Low complexity" evidence="10">
    <location>
        <begin position="879"/>
        <end position="890"/>
    </location>
</feature>
<feature type="region of interest" description="Disordered" evidence="10">
    <location>
        <begin position="455"/>
        <end position="476"/>
    </location>
</feature>
<comment type="caution">
    <text evidence="13">The sequence shown here is derived from an EMBL/GenBank/DDBJ whole genome shotgun (WGS) entry which is preliminary data.</text>
</comment>
<keyword evidence="8" id="KW-0256">Endoplasmic reticulum</keyword>
<dbReference type="Pfam" id="PF13890">
    <property type="entry name" value="Rab3-GTPase_cat"/>
    <property type="match status" value="1"/>
</dbReference>
<comment type="subcellular location">
    <subcellularLocation>
        <location evidence="3">Cytoplasm</location>
    </subcellularLocation>
    <subcellularLocation>
        <location evidence="2">Endoplasmic reticulum</location>
    </subcellularLocation>
    <subcellularLocation>
        <location evidence="1">Golgi apparatus</location>
        <location evidence="1">cis-Golgi network</location>
    </subcellularLocation>
</comment>
<evidence type="ECO:0000256" key="8">
    <source>
        <dbReference type="ARBA" id="ARBA00022824"/>
    </source>
</evidence>
<dbReference type="Proteomes" id="UP000274822">
    <property type="component" value="Unassembled WGS sequence"/>
</dbReference>
<evidence type="ECO:0000256" key="7">
    <source>
        <dbReference type="ARBA" id="ARBA00022490"/>
    </source>
</evidence>
<organism evidence="13 14">
    <name type="scientific">Jimgerdemannia flammicorona</name>
    <dbReference type="NCBI Taxonomy" id="994334"/>
    <lineage>
        <taxon>Eukaryota</taxon>
        <taxon>Fungi</taxon>
        <taxon>Fungi incertae sedis</taxon>
        <taxon>Mucoromycota</taxon>
        <taxon>Mucoromycotina</taxon>
        <taxon>Endogonomycetes</taxon>
        <taxon>Endogonales</taxon>
        <taxon>Endogonaceae</taxon>
        <taxon>Jimgerdemannia</taxon>
    </lineage>
</organism>
<evidence type="ECO:0000256" key="4">
    <source>
        <dbReference type="ARBA" id="ARBA00008856"/>
    </source>
</evidence>
<keyword evidence="7" id="KW-0963">Cytoplasm</keyword>
<feature type="region of interest" description="Disordered" evidence="10">
    <location>
        <begin position="754"/>
        <end position="796"/>
    </location>
</feature>
<feature type="compositionally biased region" description="Polar residues" evidence="10">
    <location>
        <begin position="669"/>
        <end position="678"/>
    </location>
</feature>
<feature type="compositionally biased region" description="Polar residues" evidence="10">
    <location>
        <begin position="841"/>
        <end position="852"/>
    </location>
</feature>
<keyword evidence="6" id="KW-0343">GTPase activation</keyword>
<dbReference type="InterPro" id="IPR045698">
    <property type="entry name" value="Rab3GAP1_C"/>
</dbReference>
<feature type="compositionally biased region" description="Low complexity" evidence="10">
    <location>
        <begin position="679"/>
        <end position="691"/>
    </location>
</feature>
<feature type="region of interest" description="Disordered" evidence="10">
    <location>
        <begin position="669"/>
        <end position="695"/>
    </location>
</feature>
<feature type="region of interest" description="Disordered" evidence="10">
    <location>
        <begin position="876"/>
        <end position="897"/>
    </location>
</feature>
<dbReference type="GO" id="GO:0005794">
    <property type="term" value="C:Golgi apparatus"/>
    <property type="evidence" value="ECO:0007669"/>
    <property type="project" value="UniProtKB-SubCell"/>
</dbReference>
<evidence type="ECO:0000256" key="6">
    <source>
        <dbReference type="ARBA" id="ARBA00022468"/>
    </source>
</evidence>
<evidence type="ECO:0000256" key="10">
    <source>
        <dbReference type="SAM" id="MobiDB-lite"/>
    </source>
</evidence>
<comment type="similarity">
    <text evidence="4">Belongs to the Rab3-GAP catalytic subunit family.</text>
</comment>
<evidence type="ECO:0000259" key="11">
    <source>
        <dbReference type="Pfam" id="PF13890"/>
    </source>
</evidence>
<dbReference type="AlphaFoldDB" id="A0A433Q4J1"/>
<dbReference type="PANTHER" id="PTHR21422">
    <property type="entry name" value="RAB3 GTPASE-ACTIVATING PROTEIN CATALYTIC SUBUNIT"/>
    <property type="match status" value="1"/>
</dbReference>
<evidence type="ECO:0000256" key="1">
    <source>
        <dbReference type="ARBA" id="ARBA00004222"/>
    </source>
</evidence>
<feature type="compositionally biased region" description="Basic and acidic residues" evidence="10">
    <location>
        <begin position="459"/>
        <end position="476"/>
    </location>
</feature>
<dbReference type="EMBL" id="RBNJ01015191">
    <property type="protein sequence ID" value="RUS24706.1"/>
    <property type="molecule type" value="Genomic_DNA"/>
</dbReference>
<evidence type="ECO:0000256" key="3">
    <source>
        <dbReference type="ARBA" id="ARBA00004496"/>
    </source>
</evidence>
<gene>
    <name evidence="13" type="ORF">BC938DRAFT_473202</name>
</gene>
<sequence>MATLRFTPRRTTSAHSDELFEFVDYTSASHFERFTTSVEEVLSIWGVKDGQHGIYVQDQFENVAGKNLSQSQLTGDLGYSQTEIISIDDSDSAYALTYHYHPGGRAIPESKDASAEGDSRYRRHFACDDFLSSTLPEPTTVTATVPNPTFHALHRWTGLSRLFVLAPANPPDIFKPSTSSNTIDIHTAKLLISACAMAFHNTGCTVPVFVQTGQHWSSLFTGYMLANSRGVDATAESDEGLGWTGCDIEVRFNTAVVPFVPAQFSHLQGLTEMFREKLGSRESDYGSASWCPPAEIAAAGLITYNLKNWFEEDWKRFDDDGLAGSIVNDDEDLGSPLSPEDDFLNGFAQSDSLSLTLKLESQPSETAISAPPSLPFGPLNDPLRSLTLLAQFPFAPSDAYQDYDNPTEMDALLAKNWTLRCEIAPQNQQRAFLAEIIEQAVSSWIKDPSNKEYLAPYDEGNREESPTRPRPDRDLGNLRNFVNAVSQARSTPGGIAMVDTADVESVLQALFEQPSSRSSSDIYYHGERFITSRHSDISLSTARALGFHFRHGSVAPYRSLLWNLLLHALNTLSPNSKMQYSSTFIGFLKILWTEVMRRIRWHWDHLELIPDVGVHTMSRERTGAGSAKLGDNSATVKPKISREVGIDLRFNMLHQKLAMINCCILREQQSQKRTGNGQTTSSLDKTSTSLTPAPSMKGAIKTLFDPFADSMPQLSPTERFGRVARFIEKFVEGDSEDHPPQSYILSDAAAVTEDSGEQVVRSASPAIPMKDKSQSNPSGSAASTRNIPSSMIDDSDEDSELFFDSIDDAGIDLSSDAQAQRQKKKISKKQRPLEARAEVISPSSLSQNSDVSDAQPYSLGDSYVRLNLSVSLEAAATEPGPGLVQQGQLQMTRMPEDDEEERDLEVMGEDESEGQVCKIEGVTLSRTGESMWLPDTQNTGFMTEDMLKQQAEVFESLGTSSDAAKIRAKMQSEHLVSDMQAFKAANPHAVMEDFVRWHSPRDWIVDVDDDGNTLSTGKLSIRMSEPGNLWQELWKVCSFLKYCSMCKIVPFSSSSTLVLNLQAIKAGSGESTKTFALHYLESMSVYEVFSQLLPTISLIAYDTLVSHPVAMQAKPVASGLLDLAKTLISYPWDELREGKVSFDEVIQLVRQQELRMCNAISLLKKLPRQYRQVERLLESSETDVADGDERSAVYDLFAGASPGSSFPQPAMREFVLYTEHPRPSPVSRPVPQRMYASLKDDEFRVVEMTSTDTIYA</sequence>
<dbReference type="Pfam" id="PF19533">
    <property type="entry name" value="Rab3-GAP_cat_C"/>
    <property type="match status" value="1"/>
</dbReference>
<dbReference type="InterPro" id="IPR045700">
    <property type="entry name" value="Rab3GAP1"/>
</dbReference>
<protein>
    <recommendedName>
        <fullName evidence="5">Rab3 GTPase-activating protein catalytic subunit</fullName>
    </recommendedName>
</protein>
<reference evidence="13 14" key="1">
    <citation type="journal article" date="2018" name="New Phytol.">
        <title>Phylogenomics of Endogonaceae and evolution of mycorrhizas within Mucoromycota.</title>
        <authorList>
            <person name="Chang Y."/>
            <person name="Desiro A."/>
            <person name="Na H."/>
            <person name="Sandor L."/>
            <person name="Lipzen A."/>
            <person name="Clum A."/>
            <person name="Barry K."/>
            <person name="Grigoriev I.V."/>
            <person name="Martin F.M."/>
            <person name="Stajich J.E."/>
            <person name="Smith M.E."/>
            <person name="Bonito G."/>
            <person name="Spatafora J.W."/>
        </authorList>
    </citation>
    <scope>NUCLEOTIDE SEQUENCE [LARGE SCALE GENOMIC DNA]</scope>
    <source>
        <strain evidence="13 14">AD002</strain>
    </source>
</reference>
<dbReference type="GO" id="GO:0005783">
    <property type="term" value="C:endoplasmic reticulum"/>
    <property type="evidence" value="ECO:0007669"/>
    <property type="project" value="UniProtKB-SubCell"/>
</dbReference>
<dbReference type="PANTHER" id="PTHR21422:SF9">
    <property type="entry name" value="RAB3 GTPASE-ACTIVATING PROTEIN CATALYTIC SUBUNIT"/>
    <property type="match status" value="1"/>
</dbReference>
<feature type="compositionally biased region" description="Basic residues" evidence="10">
    <location>
        <begin position="821"/>
        <end position="830"/>
    </location>
</feature>
<evidence type="ECO:0000313" key="14">
    <source>
        <dbReference type="Proteomes" id="UP000274822"/>
    </source>
</evidence>
<feature type="region of interest" description="Disordered" evidence="10">
    <location>
        <begin position="815"/>
        <end position="853"/>
    </location>
</feature>
<keyword evidence="9" id="KW-0333">Golgi apparatus</keyword>
<proteinExistence type="inferred from homology"/>
<keyword evidence="14" id="KW-1185">Reference proteome</keyword>
<name>A0A433Q4J1_9FUNG</name>
<accession>A0A433Q4J1</accession>
<evidence type="ECO:0000313" key="13">
    <source>
        <dbReference type="EMBL" id="RUS24706.1"/>
    </source>
</evidence>
<dbReference type="InterPro" id="IPR026147">
    <property type="entry name" value="Rab3GAP1_conserved"/>
</dbReference>
<evidence type="ECO:0000256" key="5">
    <source>
        <dbReference type="ARBA" id="ARBA00015817"/>
    </source>
</evidence>
<evidence type="ECO:0000256" key="9">
    <source>
        <dbReference type="ARBA" id="ARBA00023034"/>
    </source>
</evidence>
<feature type="domain" description="Rab3GAP catalytic subunit C-terminal" evidence="12">
    <location>
        <begin position="1201"/>
        <end position="1253"/>
    </location>
</feature>
<evidence type="ECO:0000259" key="12">
    <source>
        <dbReference type="Pfam" id="PF19533"/>
    </source>
</evidence>